<evidence type="ECO:0000256" key="2">
    <source>
        <dbReference type="ARBA" id="ARBA00001946"/>
    </source>
</evidence>
<sequence length="201" mass="22272">MSASGDDGHLRERRTGGRTLLEGGFLEVHRDDVVLPDGSAATREYIRHPGAVAVVPLLDDGRVVLVRQYRYPIGRTIVEFPAGKRDAGESTLECARRELHEETGFRAREWAFACEIHNAAAYSTESIWIYFARGLIAGEQKLDDGEFVEVMRFSEAELDALAASDGLPDVKTLVGLQWLQRWRAGAWPLAWTPDPEHGAAA</sequence>
<comment type="cofactor">
    <cofactor evidence="2">
        <name>Mg(2+)</name>
        <dbReference type="ChEBI" id="CHEBI:18420"/>
    </cofactor>
</comment>
<dbReference type="Proteomes" id="UP001041814">
    <property type="component" value="Unassembled WGS sequence"/>
</dbReference>
<dbReference type="PANTHER" id="PTHR11839">
    <property type="entry name" value="UDP/ADP-SUGAR PYROPHOSPHATASE"/>
    <property type="match status" value="1"/>
</dbReference>
<comment type="caution">
    <text evidence="9">The sequence shown here is derived from an EMBL/GenBank/DDBJ whole genome shotgun (WGS) entry which is preliminary data.</text>
</comment>
<evidence type="ECO:0000256" key="1">
    <source>
        <dbReference type="ARBA" id="ARBA00000847"/>
    </source>
</evidence>
<dbReference type="Gene3D" id="3.90.79.10">
    <property type="entry name" value="Nucleoside Triphosphate Pyrophosphohydrolase"/>
    <property type="match status" value="1"/>
</dbReference>
<dbReference type="EMBL" id="NRRU01000024">
    <property type="protein sequence ID" value="MBK1712747.1"/>
    <property type="molecule type" value="Genomic_DNA"/>
</dbReference>
<dbReference type="RefSeq" id="WP_200229095.1">
    <property type="nucleotide sequence ID" value="NZ_NRRT01000028.1"/>
</dbReference>
<evidence type="ECO:0000256" key="5">
    <source>
        <dbReference type="ARBA" id="ARBA00022801"/>
    </source>
</evidence>
<comment type="catalytic activity">
    <reaction evidence="1">
        <text>GDP-alpha-D-mannose + H2O = alpha-D-mannose 1-phosphate + GMP + 2 H(+)</text>
        <dbReference type="Rhea" id="RHEA:27978"/>
        <dbReference type="ChEBI" id="CHEBI:15377"/>
        <dbReference type="ChEBI" id="CHEBI:15378"/>
        <dbReference type="ChEBI" id="CHEBI:57527"/>
        <dbReference type="ChEBI" id="CHEBI:58115"/>
        <dbReference type="ChEBI" id="CHEBI:58409"/>
    </reaction>
</comment>
<dbReference type="SUPFAM" id="SSF55811">
    <property type="entry name" value="Nudix"/>
    <property type="match status" value="1"/>
</dbReference>
<evidence type="ECO:0000256" key="4">
    <source>
        <dbReference type="ARBA" id="ARBA00016377"/>
    </source>
</evidence>
<gene>
    <name evidence="9" type="ORF">CKO43_08140</name>
</gene>
<dbReference type="InterPro" id="IPR000086">
    <property type="entry name" value="NUDIX_hydrolase_dom"/>
</dbReference>
<comment type="similarity">
    <text evidence="3">Belongs to the Nudix hydrolase family. NudK subfamily.</text>
</comment>
<evidence type="ECO:0000259" key="8">
    <source>
        <dbReference type="PROSITE" id="PS51462"/>
    </source>
</evidence>
<feature type="domain" description="Nudix hydrolase" evidence="8">
    <location>
        <begin position="44"/>
        <end position="180"/>
    </location>
</feature>
<evidence type="ECO:0000256" key="7">
    <source>
        <dbReference type="ARBA" id="ARBA00032272"/>
    </source>
</evidence>
<accession>A0ABS1DRX0</accession>
<protein>
    <recommendedName>
        <fullName evidence="4">GDP-mannose pyrophosphatase</fullName>
    </recommendedName>
    <alternativeName>
        <fullName evidence="6">GDP-mannose hydrolase</fullName>
    </alternativeName>
    <alternativeName>
        <fullName evidence="7">GDPMK</fullName>
    </alternativeName>
</protein>
<dbReference type="CDD" id="cd24159">
    <property type="entry name" value="NUDIX_ADPRase_NudF"/>
    <property type="match status" value="1"/>
</dbReference>
<proteinExistence type="inferred from homology"/>
<evidence type="ECO:0000313" key="9">
    <source>
        <dbReference type="EMBL" id="MBK1712747.1"/>
    </source>
</evidence>
<organism evidence="9 10">
    <name type="scientific">Rubrivivax gelatinosus</name>
    <name type="common">Rhodocyclus gelatinosus</name>
    <name type="synonym">Rhodopseudomonas gelatinosa</name>
    <dbReference type="NCBI Taxonomy" id="28068"/>
    <lineage>
        <taxon>Bacteria</taxon>
        <taxon>Pseudomonadati</taxon>
        <taxon>Pseudomonadota</taxon>
        <taxon>Betaproteobacteria</taxon>
        <taxon>Burkholderiales</taxon>
        <taxon>Sphaerotilaceae</taxon>
        <taxon>Rubrivivax</taxon>
    </lineage>
</organism>
<evidence type="ECO:0000256" key="3">
    <source>
        <dbReference type="ARBA" id="ARBA00007275"/>
    </source>
</evidence>
<keyword evidence="5" id="KW-0378">Hydrolase</keyword>
<dbReference type="InterPro" id="IPR020084">
    <property type="entry name" value="NUDIX_hydrolase_CS"/>
</dbReference>
<dbReference type="PANTHER" id="PTHR11839:SF18">
    <property type="entry name" value="NUDIX HYDROLASE DOMAIN-CONTAINING PROTEIN"/>
    <property type="match status" value="1"/>
</dbReference>
<dbReference type="InterPro" id="IPR015797">
    <property type="entry name" value="NUDIX_hydrolase-like_dom_sf"/>
</dbReference>
<reference evidence="9" key="1">
    <citation type="submission" date="2017-08" db="EMBL/GenBank/DDBJ databases">
        <authorList>
            <person name="Imhoff J.F."/>
            <person name="Rahn T."/>
            <person name="Kuenzel S."/>
            <person name="Neulinger S.C."/>
        </authorList>
    </citation>
    <scope>NUCLEOTIDE SEQUENCE</scope>
    <source>
        <strain evidence="9">IM 151</strain>
    </source>
</reference>
<dbReference type="Pfam" id="PF00293">
    <property type="entry name" value="NUDIX"/>
    <property type="match status" value="1"/>
</dbReference>
<name>A0ABS1DRX0_RUBGE</name>
<keyword evidence="10" id="KW-1185">Reference proteome</keyword>
<dbReference type="PROSITE" id="PS00893">
    <property type="entry name" value="NUDIX_BOX"/>
    <property type="match status" value="1"/>
</dbReference>
<evidence type="ECO:0000256" key="6">
    <source>
        <dbReference type="ARBA" id="ARBA00032162"/>
    </source>
</evidence>
<evidence type="ECO:0000313" key="10">
    <source>
        <dbReference type="Proteomes" id="UP001041814"/>
    </source>
</evidence>
<dbReference type="PROSITE" id="PS51462">
    <property type="entry name" value="NUDIX"/>
    <property type="match status" value="1"/>
</dbReference>
<reference evidence="9" key="2">
    <citation type="journal article" date="2020" name="Microorganisms">
        <title>Osmotic Adaptation and Compatible Solute Biosynthesis of Phototrophic Bacteria as Revealed from Genome Analyses.</title>
        <authorList>
            <person name="Imhoff J.F."/>
            <person name="Rahn T."/>
            <person name="Kunzel S."/>
            <person name="Keller A."/>
            <person name="Neulinger S.C."/>
        </authorList>
    </citation>
    <scope>NUCLEOTIDE SEQUENCE</scope>
    <source>
        <strain evidence="9">IM 151</strain>
    </source>
</reference>